<dbReference type="InterPro" id="IPR007533">
    <property type="entry name" value="Cyt_c_oxidase_assmbl_CtaG"/>
</dbReference>
<comment type="caution">
    <text evidence="11">The sequence shown here is derived from an EMBL/GenBank/DDBJ whole genome shotgun (WGS) entry which is preliminary data.</text>
</comment>
<reference evidence="11 12" key="1">
    <citation type="submission" date="2013-09" db="EMBL/GenBank/DDBJ databases">
        <title>Genome sequencing of Arenimonas composti.</title>
        <authorList>
            <person name="Chen F."/>
            <person name="Wang G."/>
        </authorList>
    </citation>
    <scope>NUCLEOTIDE SEQUENCE [LARGE SCALE GENOMIC DNA]</scope>
    <source>
        <strain evidence="11 12">TR7-09</strain>
    </source>
</reference>
<dbReference type="Pfam" id="PF04442">
    <property type="entry name" value="CtaG_Cox11"/>
    <property type="match status" value="1"/>
</dbReference>
<name>A0A091BEA3_9GAMM</name>
<protein>
    <recommendedName>
        <fullName evidence="4">Cytochrome c oxidase assembly protein CtaG</fullName>
    </recommendedName>
</protein>
<dbReference type="PANTHER" id="PTHR21320">
    <property type="entry name" value="CYTOCHROME C OXIDASE ASSEMBLY PROTEIN COX11-RELATED"/>
    <property type="match status" value="1"/>
</dbReference>
<sequence>MSAPAKKKFGVGGIALVAVGAFVFTFSMVPLYYIACEKVFGIKLENGPAGEQHVAGLQVDESRTVTIAFDGTVNSKLPWAFRPQQLEMQVVPGRIYEATYLARNLSDHPIVGNAAPSVAPSAVSIYFNKTECFCFTEQLLLAGEEREMPVRFVVDPALPEEVGTITLSYTFFSNDDATARIVARGDLPPAARSAP</sequence>
<proteinExistence type="inferred from homology"/>
<evidence type="ECO:0000313" key="12">
    <source>
        <dbReference type="Proteomes" id="UP000029391"/>
    </source>
</evidence>
<evidence type="ECO:0000256" key="2">
    <source>
        <dbReference type="ARBA" id="ARBA00004382"/>
    </source>
</evidence>
<dbReference type="Proteomes" id="UP000029391">
    <property type="component" value="Unassembled WGS sequence"/>
</dbReference>
<dbReference type="OrthoDB" id="9804841at2"/>
<dbReference type="Gene3D" id="2.60.370.10">
    <property type="entry name" value="Ctag/Cox11"/>
    <property type="match status" value="1"/>
</dbReference>
<dbReference type="NCBIfam" id="NF003465">
    <property type="entry name" value="PRK05089.1"/>
    <property type="match status" value="1"/>
</dbReference>
<keyword evidence="8" id="KW-0186">Copper</keyword>
<dbReference type="AlphaFoldDB" id="A0A091BEA3"/>
<evidence type="ECO:0000256" key="4">
    <source>
        <dbReference type="ARBA" id="ARBA00015384"/>
    </source>
</evidence>
<dbReference type="SUPFAM" id="SSF110111">
    <property type="entry name" value="Ctag/Cox11"/>
    <property type="match status" value="1"/>
</dbReference>
<gene>
    <name evidence="11" type="ORF">P873_09035</name>
</gene>
<evidence type="ECO:0000256" key="3">
    <source>
        <dbReference type="ARBA" id="ARBA00009620"/>
    </source>
</evidence>
<dbReference type="PIRSF" id="PIRSF005413">
    <property type="entry name" value="COX11"/>
    <property type="match status" value="1"/>
</dbReference>
<evidence type="ECO:0000256" key="7">
    <source>
        <dbReference type="ARBA" id="ARBA00022989"/>
    </source>
</evidence>
<dbReference type="GO" id="GO:0005886">
    <property type="term" value="C:plasma membrane"/>
    <property type="evidence" value="ECO:0007669"/>
    <property type="project" value="UniProtKB-SubCell"/>
</dbReference>
<keyword evidence="7 10" id="KW-1133">Transmembrane helix</keyword>
<evidence type="ECO:0000256" key="10">
    <source>
        <dbReference type="SAM" id="Phobius"/>
    </source>
</evidence>
<comment type="subcellular location">
    <subcellularLocation>
        <location evidence="2">Cell inner membrane</location>
        <topology evidence="2">Single-pass type II membrane protein</topology>
        <orientation evidence="2">Periplasmic side</orientation>
    </subcellularLocation>
</comment>
<dbReference type="eggNOG" id="COG3175">
    <property type="taxonomic scope" value="Bacteria"/>
</dbReference>
<dbReference type="PANTHER" id="PTHR21320:SF3">
    <property type="entry name" value="CYTOCHROME C OXIDASE ASSEMBLY PROTEIN COX11, MITOCHONDRIAL-RELATED"/>
    <property type="match status" value="1"/>
</dbReference>
<keyword evidence="9 10" id="KW-0472">Membrane</keyword>
<accession>A0A091BEA3</accession>
<keyword evidence="5 10" id="KW-0812">Transmembrane</keyword>
<dbReference type="InterPro" id="IPR023471">
    <property type="entry name" value="CtaG/Cox11_dom_sf"/>
</dbReference>
<dbReference type="STRING" id="1121013.GCA_000426365_02371"/>
<dbReference type="RefSeq" id="WP_026817318.1">
    <property type="nucleotide sequence ID" value="NZ_AUFF01000007.1"/>
</dbReference>
<evidence type="ECO:0000313" key="11">
    <source>
        <dbReference type="EMBL" id="KFN49857.1"/>
    </source>
</evidence>
<keyword evidence="12" id="KW-1185">Reference proteome</keyword>
<organism evidence="11 12">
    <name type="scientific">Arenimonas composti TR7-09 = DSM 18010</name>
    <dbReference type="NCBI Taxonomy" id="1121013"/>
    <lineage>
        <taxon>Bacteria</taxon>
        <taxon>Pseudomonadati</taxon>
        <taxon>Pseudomonadota</taxon>
        <taxon>Gammaproteobacteria</taxon>
        <taxon>Lysobacterales</taxon>
        <taxon>Lysobacteraceae</taxon>
        <taxon>Arenimonas</taxon>
    </lineage>
</organism>
<dbReference type="EMBL" id="AWXU01000028">
    <property type="protein sequence ID" value="KFN49857.1"/>
    <property type="molecule type" value="Genomic_DNA"/>
</dbReference>
<evidence type="ECO:0000256" key="5">
    <source>
        <dbReference type="ARBA" id="ARBA00022692"/>
    </source>
</evidence>
<evidence type="ECO:0000256" key="9">
    <source>
        <dbReference type="ARBA" id="ARBA00023136"/>
    </source>
</evidence>
<comment type="similarity">
    <text evidence="3">Belongs to the COX11/CtaG family.</text>
</comment>
<comment type="function">
    <text evidence="1">Exerts its effect at some terminal stage of cytochrome c oxidase synthesis, probably by being involved in the insertion of the copper B into subunit I.</text>
</comment>
<dbReference type="GO" id="GO:0005507">
    <property type="term" value="F:copper ion binding"/>
    <property type="evidence" value="ECO:0007669"/>
    <property type="project" value="InterPro"/>
</dbReference>
<feature type="transmembrane region" description="Helical" evidence="10">
    <location>
        <begin position="12"/>
        <end position="35"/>
    </location>
</feature>
<evidence type="ECO:0000256" key="6">
    <source>
        <dbReference type="ARBA" id="ARBA00022968"/>
    </source>
</evidence>
<keyword evidence="6" id="KW-0735">Signal-anchor</keyword>
<evidence type="ECO:0000256" key="1">
    <source>
        <dbReference type="ARBA" id="ARBA00004007"/>
    </source>
</evidence>
<evidence type="ECO:0000256" key="8">
    <source>
        <dbReference type="ARBA" id="ARBA00023008"/>
    </source>
</evidence>